<sequence length="197" mass="21634">MCLSHVTCGSLVPSFDIDGDNDLLLVATLTLFAVLIPELPTSSFLTSGCDFDSMQIINLPNTLLILVPDPGGMSTMLIEICTRFCSLPLCVLAYSNLWKIQLRLMASSSTLNAEPAAVDPGFQEVLGHASLQPNTIRTLMLVKQRLCLACNAIMLPAPYHRQYRVHCMAYGTIWAVPVWLPYNCTAVTVYGYGDQPY</sequence>
<protein>
    <submittedName>
        <fullName evidence="1">Uncharacterized protein</fullName>
    </submittedName>
</protein>
<accession>A0AAD4HC63</accession>
<name>A0AAD4HC63_9AGAM</name>
<gene>
    <name evidence="1" type="ORF">F5891DRAFT_987042</name>
</gene>
<organism evidence="1 2">
    <name type="scientific">Suillus fuscotomentosus</name>
    <dbReference type="NCBI Taxonomy" id="1912939"/>
    <lineage>
        <taxon>Eukaryota</taxon>
        <taxon>Fungi</taxon>
        <taxon>Dikarya</taxon>
        <taxon>Basidiomycota</taxon>
        <taxon>Agaricomycotina</taxon>
        <taxon>Agaricomycetes</taxon>
        <taxon>Agaricomycetidae</taxon>
        <taxon>Boletales</taxon>
        <taxon>Suillineae</taxon>
        <taxon>Suillaceae</taxon>
        <taxon>Suillus</taxon>
    </lineage>
</organism>
<dbReference type="EMBL" id="JABBWK010000142">
    <property type="protein sequence ID" value="KAG1890510.1"/>
    <property type="molecule type" value="Genomic_DNA"/>
</dbReference>
<dbReference type="RefSeq" id="XP_041217776.1">
    <property type="nucleotide sequence ID" value="XM_041377854.1"/>
</dbReference>
<proteinExistence type="predicted"/>
<evidence type="ECO:0000313" key="2">
    <source>
        <dbReference type="Proteomes" id="UP001195769"/>
    </source>
</evidence>
<keyword evidence="2" id="KW-1185">Reference proteome</keyword>
<dbReference type="AlphaFoldDB" id="A0AAD4HC63"/>
<reference evidence="1" key="1">
    <citation type="journal article" date="2020" name="New Phytol.">
        <title>Comparative genomics reveals dynamic genome evolution in host specialist ectomycorrhizal fungi.</title>
        <authorList>
            <person name="Lofgren L.A."/>
            <person name="Nguyen N.H."/>
            <person name="Vilgalys R."/>
            <person name="Ruytinx J."/>
            <person name="Liao H.L."/>
            <person name="Branco S."/>
            <person name="Kuo A."/>
            <person name="LaButti K."/>
            <person name="Lipzen A."/>
            <person name="Andreopoulos W."/>
            <person name="Pangilinan J."/>
            <person name="Riley R."/>
            <person name="Hundley H."/>
            <person name="Na H."/>
            <person name="Barry K."/>
            <person name="Grigoriev I.V."/>
            <person name="Stajich J.E."/>
            <person name="Kennedy P.G."/>
        </authorList>
    </citation>
    <scope>NUCLEOTIDE SEQUENCE</scope>
    <source>
        <strain evidence="1">FC203</strain>
    </source>
</reference>
<dbReference type="GeneID" id="64672152"/>
<comment type="caution">
    <text evidence="1">The sequence shown here is derived from an EMBL/GenBank/DDBJ whole genome shotgun (WGS) entry which is preliminary data.</text>
</comment>
<dbReference type="Proteomes" id="UP001195769">
    <property type="component" value="Unassembled WGS sequence"/>
</dbReference>
<evidence type="ECO:0000313" key="1">
    <source>
        <dbReference type="EMBL" id="KAG1890510.1"/>
    </source>
</evidence>